<keyword evidence="6" id="KW-1185">Reference proteome</keyword>
<name>A0A4Z0Q528_9BACT</name>
<gene>
    <name evidence="5" type="ORF">E5K00_06155</name>
</gene>
<dbReference type="Gene3D" id="1.10.10.60">
    <property type="entry name" value="Homeodomain-like"/>
    <property type="match status" value="1"/>
</dbReference>
<dbReference type="InterPro" id="IPR018060">
    <property type="entry name" value="HTH_AraC"/>
</dbReference>
<dbReference type="PROSITE" id="PS01124">
    <property type="entry name" value="HTH_ARAC_FAMILY_2"/>
    <property type="match status" value="1"/>
</dbReference>
<dbReference type="InterPro" id="IPR050204">
    <property type="entry name" value="AraC_XylS_family_regulators"/>
</dbReference>
<evidence type="ECO:0000259" key="4">
    <source>
        <dbReference type="PROSITE" id="PS01124"/>
    </source>
</evidence>
<dbReference type="Proteomes" id="UP000297549">
    <property type="component" value="Unassembled WGS sequence"/>
</dbReference>
<dbReference type="PANTHER" id="PTHR46796">
    <property type="entry name" value="HTH-TYPE TRANSCRIPTIONAL ACTIVATOR RHAS-RELATED"/>
    <property type="match status" value="1"/>
</dbReference>
<dbReference type="GO" id="GO:0003700">
    <property type="term" value="F:DNA-binding transcription factor activity"/>
    <property type="evidence" value="ECO:0007669"/>
    <property type="project" value="InterPro"/>
</dbReference>
<dbReference type="EMBL" id="SRLC01000001">
    <property type="protein sequence ID" value="TGE24785.1"/>
    <property type="molecule type" value="Genomic_DNA"/>
</dbReference>
<reference evidence="5 6" key="1">
    <citation type="submission" date="2019-04" db="EMBL/GenBank/DDBJ databases">
        <authorList>
            <person name="Feng G."/>
            <person name="Zhang J."/>
            <person name="Zhu H."/>
        </authorList>
    </citation>
    <scope>NUCLEOTIDE SEQUENCE [LARGE SCALE GENOMIC DNA]</scope>
    <source>
        <strain evidence="5 6">JCM 31653</strain>
    </source>
</reference>
<organism evidence="5 6">
    <name type="scientific">Hymenobacter aquaticus</name>
    <dbReference type="NCBI Taxonomy" id="1867101"/>
    <lineage>
        <taxon>Bacteria</taxon>
        <taxon>Pseudomonadati</taxon>
        <taxon>Bacteroidota</taxon>
        <taxon>Cytophagia</taxon>
        <taxon>Cytophagales</taxon>
        <taxon>Hymenobacteraceae</taxon>
        <taxon>Hymenobacter</taxon>
    </lineage>
</organism>
<dbReference type="SUPFAM" id="SSF46689">
    <property type="entry name" value="Homeodomain-like"/>
    <property type="match status" value="1"/>
</dbReference>
<dbReference type="InterPro" id="IPR009057">
    <property type="entry name" value="Homeodomain-like_sf"/>
</dbReference>
<dbReference type="SMART" id="SM00342">
    <property type="entry name" value="HTH_ARAC"/>
    <property type="match status" value="1"/>
</dbReference>
<dbReference type="PANTHER" id="PTHR46796:SF13">
    <property type="entry name" value="HTH-TYPE TRANSCRIPTIONAL ACTIVATOR RHAS"/>
    <property type="match status" value="1"/>
</dbReference>
<comment type="caution">
    <text evidence="5">The sequence shown here is derived from an EMBL/GenBank/DDBJ whole genome shotgun (WGS) entry which is preliminary data.</text>
</comment>
<protein>
    <submittedName>
        <fullName evidence="5">AraC family transcriptional regulator</fullName>
    </submittedName>
</protein>
<evidence type="ECO:0000313" key="6">
    <source>
        <dbReference type="Proteomes" id="UP000297549"/>
    </source>
</evidence>
<evidence type="ECO:0000256" key="3">
    <source>
        <dbReference type="ARBA" id="ARBA00023163"/>
    </source>
</evidence>
<evidence type="ECO:0000256" key="2">
    <source>
        <dbReference type="ARBA" id="ARBA00023125"/>
    </source>
</evidence>
<keyword evidence="1" id="KW-0805">Transcription regulation</keyword>
<dbReference type="Pfam" id="PF12833">
    <property type="entry name" value="HTH_18"/>
    <property type="match status" value="1"/>
</dbReference>
<keyword evidence="3" id="KW-0804">Transcription</keyword>
<feature type="domain" description="HTH araC/xylS-type" evidence="4">
    <location>
        <begin position="160"/>
        <end position="262"/>
    </location>
</feature>
<dbReference type="AlphaFoldDB" id="A0A4Z0Q528"/>
<dbReference type="InterPro" id="IPR046532">
    <property type="entry name" value="DUF6597"/>
</dbReference>
<keyword evidence="2" id="KW-0238">DNA-binding</keyword>
<dbReference type="GO" id="GO:0043565">
    <property type="term" value="F:sequence-specific DNA binding"/>
    <property type="evidence" value="ECO:0007669"/>
    <property type="project" value="InterPro"/>
</dbReference>
<evidence type="ECO:0000313" key="5">
    <source>
        <dbReference type="EMBL" id="TGE24785.1"/>
    </source>
</evidence>
<dbReference type="RefSeq" id="WP_135462365.1">
    <property type="nucleotide sequence ID" value="NZ_SRLC01000001.1"/>
</dbReference>
<proteinExistence type="predicted"/>
<sequence>MSIQKLAVCPQLTDFVEYYWVWEGTATPAQPLVNAVLPSTIQSLIVVFGDPYQTITFDGREVRDIRAGLVLGRVTTPRLYTRHTGQIGVFGVRFRPTGFYNLFGVPMAEITNDTLELDCAAHGFSHELTQRVCEAETSLQRQQAAEELLLGRLRQVQPAFNAVDFVATQIIESHGQVSIDALATEANLSNRQLERQFLAKVGTSPKFYAQLARFSHVFNILKEEPAAHWVDVAYRCGYYDQAHFIREFHRFTGESPAAYFHHYDEYAQFFWAR</sequence>
<accession>A0A4Z0Q528</accession>
<dbReference type="OrthoDB" id="635259at2"/>
<dbReference type="Pfam" id="PF20240">
    <property type="entry name" value="DUF6597"/>
    <property type="match status" value="1"/>
</dbReference>
<evidence type="ECO:0000256" key="1">
    <source>
        <dbReference type="ARBA" id="ARBA00023015"/>
    </source>
</evidence>